<keyword evidence="3" id="KW-1185">Reference proteome</keyword>
<dbReference type="KEGG" id="sva:SVA_1759"/>
<feature type="transmembrane region" description="Helical" evidence="1">
    <location>
        <begin position="139"/>
        <end position="158"/>
    </location>
</feature>
<organism evidence="2 3">
    <name type="scientific">Sulfurifustis variabilis</name>
    <dbReference type="NCBI Taxonomy" id="1675686"/>
    <lineage>
        <taxon>Bacteria</taxon>
        <taxon>Pseudomonadati</taxon>
        <taxon>Pseudomonadota</taxon>
        <taxon>Gammaproteobacteria</taxon>
        <taxon>Acidiferrobacterales</taxon>
        <taxon>Acidiferrobacteraceae</taxon>
        <taxon>Sulfurifustis</taxon>
    </lineage>
</organism>
<gene>
    <name evidence="2" type="ORF">SVA_1759</name>
</gene>
<sequence>MIDYNSIVRLVLKLSGVGLVVYGGVSLSSYLPALIHTDSWSEWPALIIFANLAALAMPFLFGMFLWLFPAPVANTIVRGAAAGSQSETLLSHELERIGIALLGLYLFYRAVSDLIYQLMIHRAKVAALGNVRAPDDFPALMTATVIELVLALIFLLQAKGLVNLFRKVRGYPGSAL</sequence>
<name>A0A1B4V444_9GAMM</name>
<feature type="transmembrane region" description="Helical" evidence="1">
    <location>
        <begin position="43"/>
        <end position="68"/>
    </location>
</feature>
<dbReference type="RefSeq" id="WP_096460840.1">
    <property type="nucleotide sequence ID" value="NZ_AP014936.1"/>
</dbReference>
<keyword evidence="1" id="KW-1133">Transmembrane helix</keyword>
<proteinExistence type="predicted"/>
<accession>A0A1B4V444</accession>
<feature type="transmembrane region" description="Helical" evidence="1">
    <location>
        <begin position="12"/>
        <end position="31"/>
    </location>
</feature>
<protein>
    <submittedName>
        <fullName evidence="2">Uncharacterized protein</fullName>
    </submittedName>
</protein>
<dbReference type="EMBL" id="AP014936">
    <property type="protein sequence ID" value="BAU48313.1"/>
    <property type="molecule type" value="Genomic_DNA"/>
</dbReference>
<dbReference type="OrthoDB" id="6163150at2"/>
<evidence type="ECO:0000313" key="2">
    <source>
        <dbReference type="EMBL" id="BAU48313.1"/>
    </source>
</evidence>
<keyword evidence="1" id="KW-0472">Membrane</keyword>
<evidence type="ECO:0000313" key="3">
    <source>
        <dbReference type="Proteomes" id="UP000218899"/>
    </source>
</evidence>
<evidence type="ECO:0000256" key="1">
    <source>
        <dbReference type="SAM" id="Phobius"/>
    </source>
</evidence>
<reference evidence="2 3" key="1">
    <citation type="submission" date="2015-08" db="EMBL/GenBank/DDBJ databases">
        <title>Complete genome sequence of Sulfurifustis variabilis.</title>
        <authorList>
            <person name="Miura A."/>
            <person name="Kojima H."/>
            <person name="Fukui M."/>
        </authorList>
    </citation>
    <scope>NUCLEOTIDE SEQUENCE [LARGE SCALE GENOMIC DNA]</scope>
    <source>
        <strain evidence="3">skN76</strain>
    </source>
</reference>
<keyword evidence="1" id="KW-0812">Transmembrane</keyword>
<feature type="transmembrane region" description="Helical" evidence="1">
    <location>
        <begin position="99"/>
        <end position="119"/>
    </location>
</feature>
<dbReference type="AlphaFoldDB" id="A0A1B4V444"/>
<dbReference type="Proteomes" id="UP000218899">
    <property type="component" value="Chromosome"/>
</dbReference>